<dbReference type="RefSeq" id="WP_418160373.1">
    <property type="nucleotide sequence ID" value="NZ_JBBLZC010000015.1"/>
</dbReference>
<dbReference type="CDD" id="cd03219">
    <property type="entry name" value="ABC_Mj1267_LivG_branched"/>
    <property type="match status" value="1"/>
</dbReference>
<dbReference type="InterPro" id="IPR027417">
    <property type="entry name" value="P-loop_NTPase"/>
</dbReference>
<dbReference type="Gene3D" id="3.40.50.300">
    <property type="entry name" value="P-loop containing nucleotide triphosphate hydrolases"/>
    <property type="match status" value="1"/>
</dbReference>
<dbReference type="InterPro" id="IPR003439">
    <property type="entry name" value="ABC_transporter-like_ATP-bd"/>
</dbReference>
<evidence type="ECO:0000313" key="5">
    <source>
        <dbReference type="EMBL" id="MEK0084522.1"/>
    </source>
</evidence>
<keyword evidence="2" id="KW-0547">Nucleotide-binding</keyword>
<evidence type="ECO:0000256" key="1">
    <source>
        <dbReference type="ARBA" id="ARBA00022448"/>
    </source>
</evidence>
<keyword evidence="3 5" id="KW-0067">ATP-binding</keyword>
<dbReference type="Pfam" id="PF12399">
    <property type="entry name" value="BCA_ABC_TP_C"/>
    <property type="match status" value="1"/>
</dbReference>
<dbReference type="InterPro" id="IPR003593">
    <property type="entry name" value="AAA+_ATPase"/>
</dbReference>
<dbReference type="PROSITE" id="PS50893">
    <property type="entry name" value="ABC_TRANSPORTER_2"/>
    <property type="match status" value="1"/>
</dbReference>
<dbReference type="InterPro" id="IPR051120">
    <property type="entry name" value="ABC_AA/LPS_Transport"/>
</dbReference>
<sequence length="239" mass="25790">MAQPILVVEQLRKNFGGVVVLDGVSLAVERGRIHGVIGPNGAGKTTLFNIINGVYTATSGSITFKGEAITGRRVTDIARRGLGRTFQVARVFNELTLLENMLVPTVPQRMAHRAAVEKARHLLSLAGLSRLEHSPAAEISGGQKKLLEFMRTLMAEPELILLDEPFGGVNPALVDRLTELVLETNAKDGRTFLLISHEMPSVMRLCGDVTVLAAGRTIARGTPAQVREDPAVIEAYLGH</sequence>
<dbReference type="GO" id="GO:0005524">
    <property type="term" value="F:ATP binding"/>
    <property type="evidence" value="ECO:0007669"/>
    <property type="project" value="UniProtKB-KW"/>
</dbReference>
<keyword evidence="1" id="KW-0813">Transport</keyword>
<gene>
    <name evidence="5" type="ORF">U1T56_15300</name>
</gene>
<dbReference type="PANTHER" id="PTHR45772">
    <property type="entry name" value="CONSERVED COMPONENT OF ABC TRANSPORTER FOR NATURAL AMINO ACIDS-RELATED"/>
    <property type="match status" value="1"/>
</dbReference>
<accession>A0ABU8XTJ4</accession>
<dbReference type="Pfam" id="PF00005">
    <property type="entry name" value="ABC_tran"/>
    <property type="match status" value="1"/>
</dbReference>
<reference evidence="5 6" key="1">
    <citation type="submission" date="2024-01" db="EMBL/GenBank/DDBJ databases">
        <title>Multi-omics insights into the function and evolution of sodium benzoate biodegradation pathways in Benzoatithermus flavus gen. nov., sp. nov. from hot spring.</title>
        <authorList>
            <person name="Hu C.-J."/>
            <person name="Li W.-J."/>
        </authorList>
    </citation>
    <scope>NUCLEOTIDE SEQUENCE [LARGE SCALE GENOMIC DNA]</scope>
    <source>
        <strain evidence="5 6">SYSU G07066</strain>
    </source>
</reference>
<organism evidence="5 6">
    <name type="scientific">Benzoatithermus flavus</name>
    <dbReference type="NCBI Taxonomy" id="3108223"/>
    <lineage>
        <taxon>Bacteria</taxon>
        <taxon>Pseudomonadati</taxon>
        <taxon>Pseudomonadota</taxon>
        <taxon>Alphaproteobacteria</taxon>
        <taxon>Geminicoccales</taxon>
        <taxon>Geminicoccaceae</taxon>
        <taxon>Benzoatithermus</taxon>
    </lineage>
</organism>
<evidence type="ECO:0000256" key="3">
    <source>
        <dbReference type="ARBA" id="ARBA00022840"/>
    </source>
</evidence>
<evidence type="ECO:0000259" key="4">
    <source>
        <dbReference type="PROSITE" id="PS50893"/>
    </source>
</evidence>
<dbReference type="SUPFAM" id="SSF52540">
    <property type="entry name" value="P-loop containing nucleoside triphosphate hydrolases"/>
    <property type="match status" value="1"/>
</dbReference>
<dbReference type="SMART" id="SM00382">
    <property type="entry name" value="AAA"/>
    <property type="match status" value="1"/>
</dbReference>
<evidence type="ECO:0000313" key="6">
    <source>
        <dbReference type="Proteomes" id="UP001375743"/>
    </source>
</evidence>
<name>A0ABU8XTJ4_9PROT</name>
<protein>
    <submittedName>
        <fullName evidence="5">ABC transporter ATP-binding protein</fullName>
    </submittedName>
</protein>
<evidence type="ECO:0000256" key="2">
    <source>
        <dbReference type="ARBA" id="ARBA00022741"/>
    </source>
</evidence>
<dbReference type="EMBL" id="JBBLZC010000015">
    <property type="protein sequence ID" value="MEK0084522.1"/>
    <property type="molecule type" value="Genomic_DNA"/>
</dbReference>
<feature type="domain" description="ABC transporter" evidence="4">
    <location>
        <begin position="6"/>
        <end position="239"/>
    </location>
</feature>
<dbReference type="InterPro" id="IPR032823">
    <property type="entry name" value="BCA_ABC_TP_C"/>
</dbReference>
<comment type="caution">
    <text evidence="5">The sequence shown here is derived from an EMBL/GenBank/DDBJ whole genome shotgun (WGS) entry which is preliminary data.</text>
</comment>
<proteinExistence type="predicted"/>
<dbReference type="PANTHER" id="PTHR45772:SF9">
    <property type="entry name" value="CONSERVED COMPONENT OF ABC TRANSPORTER FOR NATURAL AMINO ACIDS"/>
    <property type="match status" value="1"/>
</dbReference>
<dbReference type="Proteomes" id="UP001375743">
    <property type="component" value="Unassembled WGS sequence"/>
</dbReference>
<keyword evidence="6" id="KW-1185">Reference proteome</keyword>